<evidence type="ECO:0000256" key="2">
    <source>
        <dbReference type="ARBA" id="ARBA00022840"/>
    </source>
</evidence>
<dbReference type="PANTHER" id="PTHR32071">
    <property type="entry name" value="TRANSCRIPTIONAL REGULATORY PROTEIN"/>
    <property type="match status" value="1"/>
</dbReference>
<dbReference type="NCBIfam" id="NF003451">
    <property type="entry name" value="PRK05022.1"/>
    <property type="match status" value="1"/>
</dbReference>
<dbReference type="RefSeq" id="WP_221046894.1">
    <property type="nucleotide sequence ID" value="NZ_AP019782.1"/>
</dbReference>
<dbReference type="AlphaFoldDB" id="A0A8D4VN65"/>
<dbReference type="InterPro" id="IPR025662">
    <property type="entry name" value="Sigma_54_int_dom_ATP-bd_1"/>
</dbReference>
<evidence type="ECO:0000313" key="7">
    <source>
        <dbReference type="EMBL" id="BBL71288.1"/>
    </source>
</evidence>
<dbReference type="CDD" id="cd00009">
    <property type="entry name" value="AAA"/>
    <property type="match status" value="1"/>
</dbReference>
<dbReference type="InterPro" id="IPR002078">
    <property type="entry name" value="Sigma_54_int"/>
</dbReference>
<evidence type="ECO:0000256" key="1">
    <source>
        <dbReference type="ARBA" id="ARBA00022741"/>
    </source>
</evidence>
<dbReference type="KEGG" id="moz:MoryE10_18940"/>
<dbReference type="Pfam" id="PF01590">
    <property type="entry name" value="GAF"/>
    <property type="match status" value="1"/>
</dbReference>
<dbReference type="PANTHER" id="PTHR32071:SF35">
    <property type="entry name" value="ANAEROBIC NITRIC OXIDE REDUCTASE TRANSCRIPTION REGULATOR NORR"/>
    <property type="match status" value="1"/>
</dbReference>
<dbReference type="FunFam" id="3.40.50.300:FF:000006">
    <property type="entry name" value="DNA-binding transcriptional regulator NtrC"/>
    <property type="match status" value="1"/>
</dbReference>
<evidence type="ECO:0000256" key="5">
    <source>
        <dbReference type="ARBA" id="ARBA00023163"/>
    </source>
</evidence>
<evidence type="ECO:0000313" key="8">
    <source>
        <dbReference type="Proteomes" id="UP000824988"/>
    </source>
</evidence>
<name>A0A8D4VN65_9GAMM</name>
<sequence>MKKSEKVLVTGEAIREAVLSLTAHLSMQERIEGFLEIFAKVTGNHACVLLRYQDGVLVPVASRGLSPEVMGRQFHPEQHPRLAAILQSRTPVRFKADDPRPDPYDTLLLDPPQGGLNVHSCLGCALYNENTLFGVLSADALEPGVFDGVEDHIFQTFAAIATVALRYETFIGALERLAQHRGLVASELVNEAMQRGGQMLGESPALRELKRNVGIVARSDLTVLVMGETGVGKEVVARAIHAQSQRAQQPLVYVNCAALPESLAESELFGHMRGAFTGANADRAGKFELADGGTLFLDEVGELPLSIQAKLLRALQFGEIQRLGSDKSHRANVRIIAATNRQLAEEVKAGQFRADLYHRLSVYPLNVPPLRERPEDIAPLAGHFLDQARMHLGLERVSLAPATIKALQGYRWPGNVRELEHVVLRAALRASADRGRSLVLHADDLDIDADFSGMPEAAAEASPPSSDTTLARAVEDFQRRLILQRLGECNANWSEAARRLGLDRGNLHRLAKRLGLKSGDGQY</sequence>
<dbReference type="GO" id="GO:0006355">
    <property type="term" value="P:regulation of DNA-templated transcription"/>
    <property type="evidence" value="ECO:0007669"/>
    <property type="project" value="InterPro"/>
</dbReference>
<evidence type="ECO:0000259" key="6">
    <source>
        <dbReference type="PROSITE" id="PS50045"/>
    </source>
</evidence>
<dbReference type="Proteomes" id="UP000824988">
    <property type="component" value="Chromosome"/>
</dbReference>
<dbReference type="GO" id="GO:0003677">
    <property type="term" value="F:DNA binding"/>
    <property type="evidence" value="ECO:0007669"/>
    <property type="project" value="UniProtKB-KW"/>
</dbReference>
<dbReference type="PROSITE" id="PS00675">
    <property type="entry name" value="SIGMA54_INTERACT_1"/>
    <property type="match status" value="1"/>
</dbReference>
<evidence type="ECO:0000256" key="4">
    <source>
        <dbReference type="ARBA" id="ARBA00023125"/>
    </source>
</evidence>
<feature type="domain" description="Sigma-54 factor interaction" evidence="6">
    <location>
        <begin position="199"/>
        <end position="428"/>
    </location>
</feature>
<reference evidence="7" key="1">
    <citation type="submission" date="2019-06" db="EMBL/GenBank/DDBJ databases">
        <title>Complete genome sequence of Methylogaea oryzae strain JCM16910.</title>
        <authorList>
            <person name="Asakawa S."/>
        </authorList>
    </citation>
    <scope>NUCLEOTIDE SEQUENCE</scope>
    <source>
        <strain evidence="7">E10</strain>
    </source>
</reference>
<keyword evidence="1" id="KW-0547">Nucleotide-binding</keyword>
<protein>
    <submittedName>
        <fullName evidence="7">Anaerobic nitric oxide reductase transcriptional regulator</fullName>
    </submittedName>
</protein>
<dbReference type="GO" id="GO:0005524">
    <property type="term" value="F:ATP binding"/>
    <property type="evidence" value="ECO:0007669"/>
    <property type="project" value="UniProtKB-KW"/>
</dbReference>
<dbReference type="InterPro" id="IPR003018">
    <property type="entry name" value="GAF"/>
</dbReference>
<keyword evidence="5" id="KW-0804">Transcription</keyword>
<dbReference type="InterPro" id="IPR025944">
    <property type="entry name" value="Sigma_54_int_dom_CS"/>
</dbReference>
<dbReference type="PROSITE" id="PS00688">
    <property type="entry name" value="SIGMA54_INTERACT_3"/>
    <property type="match status" value="1"/>
</dbReference>
<dbReference type="InterPro" id="IPR058031">
    <property type="entry name" value="AAA_lid_NorR"/>
</dbReference>
<dbReference type="InterPro" id="IPR003593">
    <property type="entry name" value="AAA+_ATPase"/>
</dbReference>
<accession>A0A8D4VN65</accession>
<dbReference type="SMART" id="SM00065">
    <property type="entry name" value="GAF"/>
    <property type="match status" value="1"/>
</dbReference>
<proteinExistence type="predicted"/>
<dbReference type="Pfam" id="PF00158">
    <property type="entry name" value="Sigma54_activat"/>
    <property type="match status" value="1"/>
</dbReference>
<keyword evidence="8" id="KW-1185">Reference proteome</keyword>
<organism evidence="7 8">
    <name type="scientific">Methylogaea oryzae</name>
    <dbReference type="NCBI Taxonomy" id="1295382"/>
    <lineage>
        <taxon>Bacteria</taxon>
        <taxon>Pseudomonadati</taxon>
        <taxon>Pseudomonadota</taxon>
        <taxon>Gammaproteobacteria</taxon>
        <taxon>Methylococcales</taxon>
        <taxon>Methylococcaceae</taxon>
        <taxon>Methylogaea</taxon>
    </lineage>
</organism>
<evidence type="ECO:0000256" key="3">
    <source>
        <dbReference type="ARBA" id="ARBA00023015"/>
    </source>
</evidence>
<dbReference type="PROSITE" id="PS00676">
    <property type="entry name" value="SIGMA54_INTERACT_2"/>
    <property type="match status" value="1"/>
</dbReference>
<dbReference type="SMART" id="SM00382">
    <property type="entry name" value="AAA"/>
    <property type="match status" value="1"/>
</dbReference>
<keyword evidence="2" id="KW-0067">ATP-binding</keyword>
<dbReference type="EMBL" id="AP019782">
    <property type="protein sequence ID" value="BBL71288.1"/>
    <property type="molecule type" value="Genomic_DNA"/>
</dbReference>
<keyword evidence="4" id="KW-0238">DNA-binding</keyword>
<keyword evidence="3" id="KW-0805">Transcription regulation</keyword>
<dbReference type="PROSITE" id="PS50045">
    <property type="entry name" value="SIGMA54_INTERACT_4"/>
    <property type="match status" value="1"/>
</dbReference>
<dbReference type="Pfam" id="PF25601">
    <property type="entry name" value="AAA_lid_14"/>
    <property type="match status" value="1"/>
</dbReference>
<gene>
    <name evidence="7" type="ORF">MoryE10_18940</name>
</gene>
<dbReference type="InterPro" id="IPR025943">
    <property type="entry name" value="Sigma_54_int_dom_ATP-bd_2"/>
</dbReference>